<name>A0A917LGF2_9BACI</name>
<feature type="region of interest" description="Disordered" evidence="9">
    <location>
        <begin position="1"/>
        <end position="38"/>
    </location>
</feature>
<evidence type="ECO:0000256" key="5">
    <source>
        <dbReference type="ARBA" id="ARBA00023136"/>
    </source>
</evidence>
<evidence type="ECO:0000256" key="7">
    <source>
        <dbReference type="HAMAP-Rule" id="MF_00910"/>
    </source>
</evidence>
<proteinExistence type="inferred from homology"/>
<dbReference type="EMBL" id="BMJT01000004">
    <property type="protein sequence ID" value="GGG20985.1"/>
    <property type="molecule type" value="Genomic_DNA"/>
</dbReference>
<feature type="compositionally biased region" description="Low complexity" evidence="9">
    <location>
        <begin position="11"/>
        <end position="30"/>
    </location>
</feature>
<keyword evidence="4 7" id="KW-1133">Transmembrane helix</keyword>
<evidence type="ECO:0000256" key="9">
    <source>
        <dbReference type="SAM" id="MobiDB-lite"/>
    </source>
</evidence>
<comment type="caution">
    <text evidence="10">The sequence shown here is derived from an EMBL/GenBank/DDBJ whole genome shotgun (WGS) entry which is preliminary data.</text>
</comment>
<comment type="subcellular location">
    <subcellularLocation>
        <location evidence="7">Cell membrane</location>
        <topology evidence="7">Single-pass type II membrane protein</topology>
    </subcellularLocation>
    <text evidence="7">Localizes to the division septum where it forms a ring structure.</text>
</comment>
<evidence type="ECO:0000256" key="3">
    <source>
        <dbReference type="ARBA" id="ARBA00022692"/>
    </source>
</evidence>
<comment type="similarity">
    <text evidence="7">Belongs to the FtsL family.</text>
</comment>
<dbReference type="NCBIfam" id="TIGR02209">
    <property type="entry name" value="ftsL_broad"/>
    <property type="match status" value="1"/>
</dbReference>
<evidence type="ECO:0000256" key="2">
    <source>
        <dbReference type="ARBA" id="ARBA00022618"/>
    </source>
</evidence>
<dbReference type="GO" id="GO:0005886">
    <property type="term" value="C:plasma membrane"/>
    <property type="evidence" value="ECO:0007669"/>
    <property type="project" value="UniProtKB-SubCell"/>
</dbReference>
<organism evidence="10 11">
    <name type="scientific">Lysinibacillus alkalisoli</name>
    <dbReference type="NCBI Taxonomy" id="1911548"/>
    <lineage>
        <taxon>Bacteria</taxon>
        <taxon>Bacillati</taxon>
        <taxon>Bacillota</taxon>
        <taxon>Bacilli</taxon>
        <taxon>Bacillales</taxon>
        <taxon>Bacillaceae</taxon>
        <taxon>Lysinibacillus</taxon>
    </lineage>
</organism>
<dbReference type="RefSeq" id="WP_188614347.1">
    <property type="nucleotide sequence ID" value="NZ_BMJT01000004.1"/>
</dbReference>
<dbReference type="Pfam" id="PF04977">
    <property type="entry name" value="DivIC"/>
    <property type="match status" value="1"/>
</dbReference>
<protein>
    <recommendedName>
        <fullName evidence="7 8">Cell division protein FtsL</fullName>
    </recommendedName>
</protein>
<keyword evidence="3 7" id="KW-0812">Transmembrane</keyword>
<dbReference type="GO" id="GO:0032153">
    <property type="term" value="C:cell division site"/>
    <property type="evidence" value="ECO:0007669"/>
    <property type="project" value="UniProtKB-UniRule"/>
</dbReference>
<evidence type="ECO:0000313" key="11">
    <source>
        <dbReference type="Proteomes" id="UP000616608"/>
    </source>
</evidence>
<sequence length="126" mass="14514">MAERAYYSAIPQNQPQRQPEQQPRQTPKQQPSHKPKKHTKLEKFLFVFTLVLLLGLATLVVSRQTQIHAISRDIQAKEISIGKVQEQNSELKMQVNELSQPERIWEIAKSLGLTQNEHNVKVVPVK</sequence>
<dbReference type="InterPro" id="IPR011922">
    <property type="entry name" value="Cell_div_FtsL"/>
</dbReference>
<keyword evidence="5 7" id="KW-0472">Membrane</keyword>
<comment type="function">
    <text evidence="7">Essential cell division protein.</text>
</comment>
<gene>
    <name evidence="7" type="primary">ftsL</name>
    <name evidence="10" type="ORF">GCM10007425_14300</name>
</gene>
<evidence type="ECO:0000256" key="4">
    <source>
        <dbReference type="ARBA" id="ARBA00022989"/>
    </source>
</evidence>
<dbReference type="AlphaFoldDB" id="A0A917LGF2"/>
<keyword evidence="2 7" id="KW-0132">Cell division</keyword>
<evidence type="ECO:0000256" key="1">
    <source>
        <dbReference type="ARBA" id="ARBA00022475"/>
    </source>
</evidence>
<dbReference type="InterPro" id="IPR007060">
    <property type="entry name" value="FtsL/DivIC"/>
</dbReference>
<reference evidence="10" key="1">
    <citation type="journal article" date="2014" name="Int. J. Syst. Evol. Microbiol.">
        <title>Complete genome sequence of Corynebacterium casei LMG S-19264T (=DSM 44701T), isolated from a smear-ripened cheese.</title>
        <authorList>
            <consortium name="US DOE Joint Genome Institute (JGI-PGF)"/>
            <person name="Walter F."/>
            <person name="Albersmeier A."/>
            <person name="Kalinowski J."/>
            <person name="Ruckert C."/>
        </authorList>
    </citation>
    <scope>NUCLEOTIDE SEQUENCE</scope>
    <source>
        <strain evidence="10">CGMCC 1.15760</strain>
    </source>
</reference>
<evidence type="ECO:0000313" key="10">
    <source>
        <dbReference type="EMBL" id="GGG20985.1"/>
    </source>
</evidence>
<keyword evidence="6 7" id="KW-0131">Cell cycle</keyword>
<evidence type="ECO:0000256" key="6">
    <source>
        <dbReference type="ARBA" id="ARBA00023306"/>
    </source>
</evidence>
<dbReference type="HAMAP" id="MF_00910">
    <property type="entry name" value="FtsL"/>
    <property type="match status" value="1"/>
</dbReference>
<keyword evidence="11" id="KW-1185">Reference proteome</keyword>
<dbReference type="GO" id="GO:0043093">
    <property type="term" value="P:FtsZ-dependent cytokinesis"/>
    <property type="evidence" value="ECO:0007669"/>
    <property type="project" value="UniProtKB-UniRule"/>
</dbReference>
<reference evidence="10" key="2">
    <citation type="submission" date="2020-09" db="EMBL/GenBank/DDBJ databases">
        <authorList>
            <person name="Sun Q."/>
            <person name="Zhou Y."/>
        </authorList>
    </citation>
    <scope>NUCLEOTIDE SEQUENCE</scope>
    <source>
        <strain evidence="10">CGMCC 1.15760</strain>
    </source>
</reference>
<feature type="transmembrane region" description="Helical" evidence="7">
    <location>
        <begin position="44"/>
        <end position="62"/>
    </location>
</feature>
<evidence type="ECO:0000256" key="8">
    <source>
        <dbReference type="NCBIfam" id="TIGR02209"/>
    </source>
</evidence>
<dbReference type="Proteomes" id="UP000616608">
    <property type="component" value="Unassembled WGS sequence"/>
</dbReference>
<keyword evidence="1 7" id="KW-1003">Cell membrane</keyword>
<accession>A0A917LGF2</accession>